<dbReference type="GO" id="GO:0042245">
    <property type="term" value="P:RNA repair"/>
    <property type="evidence" value="ECO:0007669"/>
    <property type="project" value="UniProtKB-KW"/>
</dbReference>
<dbReference type="GO" id="GO:0016787">
    <property type="term" value="F:hydrolase activity"/>
    <property type="evidence" value="ECO:0007669"/>
    <property type="project" value="UniProtKB-KW"/>
</dbReference>
<dbReference type="Gene3D" id="3.30.460.10">
    <property type="entry name" value="Beta Polymerase, domain 2"/>
    <property type="match status" value="1"/>
</dbReference>
<feature type="binding site" evidence="11">
    <location>
        <position position="11"/>
    </location>
    <ligand>
        <name>CTP</name>
        <dbReference type="ChEBI" id="CHEBI:37563"/>
    </ligand>
</feature>
<evidence type="ECO:0000256" key="3">
    <source>
        <dbReference type="ARBA" id="ARBA00022694"/>
    </source>
</evidence>
<gene>
    <name evidence="11 14" type="primary">cca</name>
    <name evidence="14" type="ORF">ERCIPICE3303_288</name>
</gene>
<feature type="binding site" evidence="11">
    <location>
        <position position="11"/>
    </location>
    <ligand>
        <name>ATP</name>
        <dbReference type="ChEBI" id="CHEBI:30616"/>
    </ligand>
</feature>
<evidence type="ECO:0000259" key="13">
    <source>
        <dbReference type="Pfam" id="PF12627"/>
    </source>
</evidence>
<name>A0A803GCG5_9GAMM</name>
<dbReference type="GO" id="GO:0000287">
    <property type="term" value="F:magnesium ion binding"/>
    <property type="evidence" value="ECO:0007669"/>
    <property type="project" value="UniProtKB-UniRule"/>
</dbReference>
<evidence type="ECO:0000256" key="2">
    <source>
        <dbReference type="ARBA" id="ARBA00022679"/>
    </source>
</evidence>
<dbReference type="OrthoDB" id="9805698at2"/>
<dbReference type="InterPro" id="IPR032828">
    <property type="entry name" value="PolyA_RNA-bd"/>
</dbReference>
<keyword evidence="2 11" id="KW-0808">Transferase</keyword>
<dbReference type="InterPro" id="IPR012006">
    <property type="entry name" value="CCA_bact"/>
</dbReference>
<dbReference type="GO" id="GO:0000049">
    <property type="term" value="F:tRNA binding"/>
    <property type="evidence" value="ECO:0007669"/>
    <property type="project" value="UniProtKB-UniRule"/>
</dbReference>
<evidence type="ECO:0000259" key="12">
    <source>
        <dbReference type="Pfam" id="PF01743"/>
    </source>
</evidence>
<dbReference type="Pfam" id="PF01743">
    <property type="entry name" value="PolyA_pol"/>
    <property type="match status" value="1"/>
</dbReference>
<keyword evidence="14" id="KW-0378">Hydrolase</keyword>
<dbReference type="EC" id="2.7.7.72" evidence="11"/>
<evidence type="ECO:0000313" key="15">
    <source>
        <dbReference type="Proteomes" id="UP000294289"/>
    </source>
</evidence>
<dbReference type="AlphaFoldDB" id="A0A803GCG5"/>
<dbReference type="PANTHER" id="PTHR47545">
    <property type="entry name" value="MULTIFUNCTIONAL CCA PROTEIN"/>
    <property type="match status" value="1"/>
</dbReference>
<dbReference type="SUPFAM" id="SSF81891">
    <property type="entry name" value="Poly A polymerase C-terminal region-like"/>
    <property type="match status" value="1"/>
</dbReference>
<keyword evidence="6 11" id="KW-0547">Nucleotide-binding</keyword>
<feature type="binding site" evidence="11">
    <location>
        <position position="23"/>
    </location>
    <ligand>
        <name>Mg(2+)</name>
        <dbReference type="ChEBI" id="CHEBI:18420"/>
    </ligand>
</feature>
<protein>
    <recommendedName>
        <fullName evidence="11">CCA-adding enzyme</fullName>
        <ecNumber evidence="11">2.7.7.72</ecNumber>
    </recommendedName>
    <alternativeName>
        <fullName evidence="11">CCA tRNA nucleotidyltransferase</fullName>
    </alternativeName>
    <alternativeName>
        <fullName evidence="11">tRNA CCA-pyrophosphorylase</fullName>
    </alternativeName>
    <alternativeName>
        <fullName evidence="11">tRNA adenylyl-/cytidylyl- transferase</fullName>
    </alternativeName>
    <alternativeName>
        <fullName evidence="11">tRNA nucleotidyltransferase</fullName>
    </alternativeName>
    <alternativeName>
        <fullName evidence="11">tRNA-NT</fullName>
    </alternativeName>
</protein>
<feature type="binding site" evidence="11">
    <location>
        <position position="8"/>
    </location>
    <ligand>
        <name>ATP</name>
        <dbReference type="ChEBI" id="CHEBI:30616"/>
    </ligand>
</feature>
<feature type="binding site" evidence="11">
    <location>
        <position position="21"/>
    </location>
    <ligand>
        <name>Mg(2+)</name>
        <dbReference type="ChEBI" id="CHEBI:18420"/>
    </ligand>
</feature>
<feature type="domain" description="tRNA nucleotidyltransferase/poly(A) polymerase RNA and SrmB- binding" evidence="13">
    <location>
        <begin position="150"/>
        <end position="212"/>
    </location>
</feature>
<feature type="binding site" evidence="11">
    <location>
        <position position="91"/>
    </location>
    <ligand>
        <name>CTP</name>
        <dbReference type="ChEBI" id="CHEBI:37563"/>
    </ligand>
</feature>
<comment type="miscellaneous">
    <text evidence="11">A single active site specifically recognizes both ATP and CTP and is responsible for their addition.</text>
</comment>
<feature type="binding site" evidence="11">
    <location>
        <position position="140"/>
    </location>
    <ligand>
        <name>ATP</name>
        <dbReference type="ChEBI" id="CHEBI:30616"/>
    </ligand>
</feature>
<feature type="domain" description="Poly A polymerase head" evidence="12">
    <location>
        <begin position="3"/>
        <end position="122"/>
    </location>
</feature>
<dbReference type="EMBL" id="LR217737">
    <property type="protein sequence ID" value="VFP87955.1"/>
    <property type="molecule type" value="Genomic_DNA"/>
</dbReference>
<dbReference type="HAMAP" id="MF_01262">
    <property type="entry name" value="CCA_bact_type2"/>
    <property type="match status" value="1"/>
</dbReference>
<keyword evidence="8 11" id="KW-0067">ATP-binding</keyword>
<evidence type="ECO:0000256" key="11">
    <source>
        <dbReference type="HAMAP-Rule" id="MF_01262"/>
    </source>
</evidence>
<comment type="similarity">
    <text evidence="11">Belongs to the tRNA nucleotidyltransferase/poly(A) polymerase family. Bacterial CCA-adding enzyme type 2 subfamily.</text>
</comment>
<evidence type="ECO:0000256" key="1">
    <source>
        <dbReference type="ARBA" id="ARBA00001946"/>
    </source>
</evidence>
<dbReference type="NCBIfam" id="NF008137">
    <property type="entry name" value="PRK10885.1"/>
    <property type="match status" value="1"/>
</dbReference>
<comment type="catalytic activity">
    <reaction evidence="11">
        <text>a tRNA with a 3' CCA end + 2 CTP + ATP = a tRNA with a 3' CCACCA end + 3 diphosphate</text>
        <dbReference type="Rhea" id="RHEA:76235"/>
        <dbReference type="Rhea" id="RHEA-COMP:10468"/>
        <dbReference type="Rhea" id="RHEA-COMP:18655"/>
        <dbReference type="ChEBI" id="CHEBI:30616"/>
        <dbReference type="ChEBI" id="CHEBI:33019"/>
        <dbReference type="ChEBI" id="CHEBI:37563"/>
        <dbReference type="ChEBI" id="CHEBI:83071"/>
        <dbReference type="ChEBI" id="CHEBI:195187"/>
    </reaction>
</comment>
<proteinExistence type="inferred from homology"/>
<comment type="cofactor">
    <cofactor evidence="1 11">
        <name>Mg(2+)</name>
        <dbReference type="ChEBI" id="CHEBI:18420"/>
    </cofactor>
</comment>
<sequence length="408" mass="46790">MKIYLVGGAVRNKLLDLPLKDKDWVVVGSSSQKMIDLGYHQVGRNFPVFLHPDTGEEYALARTERKLGQGYTGFICHTSPDVTLEQDLARRDLTINAIAQDQNGTYYDPYGGLIDLKNRKLRHVSSSFHEDPLRLLRVARFAASFAHLKFQIVDETLEIMQNMSKNGEICSLPPERIWKELEAALRTDHPDVFLQVLQLCGALTVLFPELDSINNVYSTTYSQPATQIHLHTPMALSIIAKLSKDIDMRFAALIYDLILSSLGQIKWISHDKLDLSVIFMINSLCKRLAAPNTLRDLTMVIIRFHHIVDMIQCCSPSELVSFFNNIDAWRKPFRIDQIALASEAFFSRKNNFINFSYSQSDYLYQAWRIVKNVSIKEILHSGYKGKEVHHELIHRRILSLSRWKGIQV</sequence>
<dbReference type="Pfam" id="PF12627">
    <property type="entry name" value="PolyA_pol_RNAbd"/>
    <property type="match status" value="1"/>
</dbReference>
<dbReference type="InterPro" id="IPR043519">
    <property type="entry name" value="NT_sf"/>
</dbReference>
<evidence type="ECO:0000256" key="4">
    <source>
        <dbReference type="ARBA" id="ARBA00022695"/>
    </source>
</evidence>
<dbReference type="CDD" id="cd05398">
    <property type="entry name" value="NT_ClassII-CCAase"/>
    <property type="match status" value="1"/>
</dbReference>
<dbReference type="GO" id="GO:0004810">
    <property type="term" value="F:CCA tRNA nucleotidyltransferase activity"/>
    <property type="evidence" value="ECO:0007669"/>
    <property type="project" value="UniProtKB-UniRule"/>
</dbReference>
<reference evidence="14 15" key="1">
    <citation type="submission" date="2019-02" db="EMBL/GenBank/DDBJ databases">
        <authorList>
            <person name="Manzano-Marin A."/>
            <person name="Manzano-Marin A."/>
        </authorList>
    </citation>
    <scope>NUCLEOTIDE SEQUENCE [LARGE SCALE GENOMIC DNA]</scope>
    <source>
        <strain evidence="14 15">ErCipiceae</strain>
    </source>
</reference>
<keyword evidence="5 11" id="KW-0479">Metal-binding</keyword>
<keyword evidence="7 11" id="KW-0692">RNA repair</keyword>
<dbReference type="InterPro" id="IPR002646">
    <property type="entry name" value="PolA_pol_head_dom"/>
</dbReference>
<feature type="binding site" evidence="11">
    <location>
        <position position="140"/>
    </location>
    <ligand>
        <name>CTP</name>
        <dbReference type="ChEBI" id="CHEBI:37563"/>
    </ligand>
</feature>
<evidence type="ECO:0000256" key="6">
    <source>
        <dbReference type="ARBA" id="ARBA00022741"/>
    </source>
</evidence>
<keyword evidence="3 11" id="KW-0819">tRNA processing</keyword>
<keyword evidence="9 11" id="KW-0460">Magnesium</keyword>
<feature type="binding site" evidence="11">
    <location>
        <position position="137"/>
    </location>
    <ligand>
        <name>ATP</name>
        <dbReference type="ChEBI" id="CHEBI:30616"/>
    </ligand>
</feature>
<dbReference type="PANTHER" id="PTHR47545:SF1">
    <property type="entry name" value="MULTIFUNCTIONAL CCA PROTEIN"/>
    <property type="match status" value="1"/>
</dbReference>
<dbReference type="GO" id="GO:0001680">
    <property type="term" value="P:tRNA 3'-terminal CCA addition"/>
    <property type="evidence" value="ECO:0007669"/>
    <property type="project" value="UniProtKB-UniRule"/>
</dbReference>
<dbReference type="SUPFAM" id="SSF81301">
    <property type="entry name" value="Nucleotidyltransferase"/>
    <property type="match status" value="1"/>
</dbReference>
<comment type="catalytic activity">
    <reaction evidence="11">
        <text>a tRNA precursor + 2 CTP + ATP = a tRNA with a 3' CCA end + 3 diphosphate</text>
        <dbReference type="Rhea" id="RHEA:14433"/>
        <dbReference type="Rhea" id="RHEA-COMP:10465"/>
        <dbReference type="Rhea" id="RHEA-COMP:10468"/>
        <dbReference type="ChEBI" id="CHEBI:30616"/>
        <dbReference type="ChEBI" id="CHEBI:33019"/>
        <dbReference type="ChEBI" id="CHEBI:37563"/>
        <dbReference type="ChEBI" id="CHEBI:74896"/>
        <dbReference type="ChEBI" id="CHEBI:83071"/>
        <dbReference type="EC" id="2.7.7.72"/>
    </reaction>
</comment>
<evidence type="ECO:0000256" key="9">
    <source>
        <dbReference type="ARBA" id="ARBA00022842"/>
    </source>
</evidence>
<dbReference type="RefSeq" id="WP_157990964.1">
    <property type="nucleotide sequence ID" value="NZ_LR217737.1"/>
</dbReference>
<dbReference type="PIRSF" id="PIRSF000813">
    <property type="entry name" value="CCA_bact"/>
    <property type="match status" value="1"/>
</dbReference>
<evidence type="ECO:0000256" key="10">
    <source>
        <dbReference type="ARBA" id="ARBA00022884"/>
    </source>
</evidence>
<keyword evidence="10 11" id="KW-0694">RNA-binding</keyword>
<dbReference type="Proteomes" id="UP000294289">
    <property type="component" value="Chromosome"/>
</dbReference>
<comment type="function">
    <text evidence="11">Catalyzes the addition and repair of the essential 3'-terminal CCA sequence in tRNAs without using a nucleic acid template. Adds these three nucleotides in the order of C, C, and A to the tRNA nucleotide-73, using CTP and ATP as substrates and producing inorganic pyrophosphate. tRNA 3'-terminal CCA addition is required both for tRNA processing and repair. Also involved in tRNA surveillance by mediating tandem CCA addition to generate a CCACCA at the 3' terminus of unstable tRNAs. While stable tRNAs receive only 3'-terminal CCA, unstable tRNAs are marked with CCACCA and rapidly degraded.</text>
</comment>
<organism evidence="14 15">
    <name type="scientific">Candidatus Erwinia haradaeae</name>
    <dbReference type="NCBI Taxonomy" id="1922217"/>
    <lineage>
        <taxon>Bacteria</taxon>
        <taxon>Pseudomonadati</taxon>
        <taxon>Pseudomonadota</taxon>
        <taxon>Gammaproteobacteria</taxon>
        <taxon>Enterobacterales</taxon>
        <taxon>Erwiniaceae</taxon>
        <taxon>Erwinia</taxon>
    </lineage>
</organism>
<dbReference type="GO" id="GO:0005524">
    <property type="term" value="F:ATP binding"/>
    <property type="evidence" value="ECO:0007669"/>
    <property type="project" value="UniProtKB-UniRule"/>
</dbReference>
<accession>A0A803GCG5</accession>
<dbReference type="Gene3D" id="1.10.3090.10">
    <property type="entry name" value="cca-adding enzyme, domain 2"/>
    <property type="match status" value="1"/>
</dbReference>
<evidence type="ECO:0000256" key="7">
    <source>
        <dbReference type="ARBA" id="ARBA00022800"/>
    </source>
</evidence>
<keyword evidence="4 11" id="KW-0548">Nucleotidyltransferase</keyword>
<feature type="binding site" evidence="11">
    <location>
        <position position="137"/>
    </location>
    <ligand>
        <name>CTP</name>
        <dbReference type="ChEBI" id="CHEBI:37563"/>
    </ligand>
</feature>
<feature type="binding site" evidence="11">
    <location>
        <position position="91"/>
    </location>
    <ligand>
        <name>ATP</name>
        <dbReference type="ChEBI" id="CHEBI:30616"/>
    </ligand>
</feature>
<evidence type="ECO:0000313" key="14">
    <source>
        <dbReference type="EMBL" id="VFP87955.1"/>
    </source>
</evidence>
<evidence type="ECO:0000256" key="8">
    <source>
        <dbReference type="ARBA" id="ARBA00022840"/>
    </source>
</evidence>
<feature type="binding site" evidence="11">
    <location>
        <position position="8"/>
    </location>
    <ligand>
        <name>CTP</name>
        <dbReference type="ChEBI" id="CHEBI:37563"/>
    </ligand>
</feature>
<evidence type="ECO:0000256" key="5">
    <source>
        <dbReference type="ARBA" id="ARBA00022723"/>
    </source>
</evidence>
<dbReference type="InterPro" id="IPR050124">
    <property type="entry name" value="tRNA_CCA-adding_enzyme"/>
</dbReference>